<name>A0A3M7R065_BRAPC</name>
<reference evidence="2 3" key="1">
    <citation type="journal article" date="2018" name="Sci. Rep.">
        <title>Genomic signatures of local adaptation to the degree of environmental predictability in rotifers.</title>
        <authorList>
            <person name="Franch-Gras L."/>
            <person name="Hahn C."/>
            <person name="Garcia-Roger E.M."/>
            <person name="Carmona M.J."/>
            <person name="Serra M."/>
            <person name="Gomez A."/>
        </authorList>
    </citation>
    <scope>NUCLEOTIDE SEQUENCE [LARGE SCALE GENOMIC DNA]</scope>
    <source>
        <strain evidence="2">HYR1</strain>
    </source>
</reference>
<evidence type="ECO:0000256" key="1">
    <source>
        <dbReference type="SAM" id="MobiDB-lite"/>
    </source>
</evidence>
<proteinExistence type="predicted"/>
<evidence type="ECO:0000313" key="2">
    <source>
        <dbReference type="EMBL" id="RNA16635.1"/>
    </source>
</evidence>
<dbReference type="AlphaFoldDB" id="A0A3M7R065"/>
<protein>
    <submittedName>
        <fullName evidence="2">Uncharacterized protein</fullName>
    </submittedName>
</protein>
<sequence>MLPIINLPRISALTTPSNQKSSITIIPKPTSNPTSTLFVQINNHNKRIKTDSLEKANQKRIRLEPLKILTLDNLNENSKKKMQTLLSHHARISSINCLRDQENYSLLEYSINTQNQKNSTSITQNSINNQSENSQIKTPFQASNRLNSPGNPNRNENSSRIRLLNK</sequence>
<organism evidence="2 3">
    <name type="scientific">Brachionus plicatilis</name>
    <name type="common">Marine rotifer</name>
    <name type="synonym">Brachionus muelleri</name>
    <dbReference type="NCBI Taxonomy" id="10195"/>
    <lineage>
        <taxon>Eukaryota</taxon>
        <taxon>Metazoa</taxon>
        <taxon>Spiralia</taxon>
        <taxon>Gnathifera</taxon>
        <taxon>Rotifera</taxon>
        <taxon>Eurotatoria</taxon>
        <taxon>Monogononta</taxon>
        <taxon>Pseudotrocha</taxon>
        <taxon>Ploima</taxon>
        <taxon>Brachionidae</taxon>
        <taxon>Brachionus</taxon>
    </lineage>
</organism>
<comment type="caution">
    <text evidence="2">The sequence shown here is derived from an EMBL/GenBank/DDBJ whole genome shotgun (WGS) entry which is preliminary data.</text>
</comment>
<feature type="compositionally biased region" description="Polar residues" evidence="1">
    <location>
        <begin position="142"/>
        <end position="160"/>
    </location>
</feature>
<feature type="region of interest" description="Disordered" evidence="1">
    <location>
        <begin position="142"/>
        <end position="166"/>
    </location>
</feature>
<dbReference type="EMBL" id="REGN01004659">
    <property type="protein sequence ID" value="RNA16635.1"/>
    <property type="molecule type" value="Genomic_DNA"/>
</dbReference>
<evidence type="ECO:0000313" key="3">
    <source>
        <dbReference type="Proteomes" id="UP000276133"/>
    </source>
</evidence>
<accession>A0A3M7R065</accession>
<dbReference type="Proteomes" id="UP000276133">
    <property type="component" value="Unassembled WGS sequence"/>
</dbReference>
<gene>
    <name evidence="2" type="ORF">BpHYR1_047813</name>
</gene>
<keyword evidence="3" id="KW-1185">Reference proteome</keyword>